<dbReference type="AlphaFoldDB" id="A0A523RXX0"/>
<dbReference type="EMBL" id="SOKJ01000214">
    <property type="protein sequence ID" value="TET10625.1"/>
    <property type="molecule type" value="Genomic_DNA"/>
</dbReference>
<evidence type="ECO:0000313" key="2">
    <source>
        <dbReference type="Proteomes" id="UP000316360"/>
    </source>
</evidence>
<proteinExistence type="predicted"/>
<gene>
    <name evidence="1" type="ORF">E3J84_03780</name>
</gene>
<sequence length="65" mass="7516">MDGKPPFEKLKEFYCNLPEQFALLHPIILDDVSTFWQIRDGNDLLTPYRAPHHTKSNPEDAGYAI</sequence>
<dbReference type="Proteomes" id="UP000316360">
    <property type="component" value="Unassembled WGS sequence"/>
</dbReference>
<evidence type="ECO:0000313" key="1">
    <source>
        <dbReference type="EMBL" id="TET10625.1"/>
    </source>
</evidence>
<name>A0A523RXX0_UNCAE</name>
<comment type="caution">
    <text evidence="1">The sequence shown here is derived from an EMBL/GenBank/DDBJ whole genome shotgun (WGS) entry which is preliminary data.</text>
</comment>
<protein>
    <submittedName>
        <fullName evidence="1">Uncharacterized protein</fullName>
    </submittedName>
</protein>
<organism evidence="1 2">
    <name type="scientific">Aerophobetes bacterium</name>
    <dbReference type="NCBI Taxonomy" id="2030807"/>
    <lineage>
        <taxon>Bacteria</taxon>
        <taxon>Candidatus Aerophobota</taxon>
    </lineage>
</organism>
<reference evidence="1 2" key="1">
    <citation type="submission" date="2019-03" db="EMBL/GenBank/DDBJ databases">
        <title>Metabolic potential of uncultured bacteria and archaea associated with petroleum seepage in deep-sea sediments.</title>
        <authorList>
            <person name="Dong X."/>
            <person name="Hubert C."/>
        </authorList>
    </citation>
    <scope>NUCLEOTIDE SEQUENCE [LARGE SCALE GENOMIC DNA]</scope>
    <source>
        <strain evidence="1">E44_bin7</strain>
    </source>
</reference>
<accession>A0A523RXX0</accession>